<sequence length="282" mass="32141">MNCDFPFSLWSPTSPRKPVQYECNNTSSGRIYDGTSRALETPYPQDNPLRYTCEHSSKTKNYLFNKTTTNSEQNEPCCQHVQQGIHKVINKPSRRRCLKEATQKVQHQAVIPVKSLIQNSGPEKALVNTIYGKICNDCRKFEADKAKPIEKLIAETRMNAKLCAECKCHAESKEANYLKPKGKVKSKENKLAPPPPDYCCTEDCVGKRVYNKVPAPIKKNKAPSAAHLMNWPWYWSRYYPTAASRVAKQIIQAKEDAKKVKPQEFEVCFLPLKRCPLSEVSQ</sequence>
<accession>A0A8T0J131</accession>
<gene>
    <name evidence="1" type="ORF">KC19_2G271600</name>
</gene>
<name>A0A8T0J131_CERPU</name>
<comment type="caution">
    <text evidence="1">The sequence shown here is derived from an EMBL/GenBank/DDBJ whole genome shotgun (WGS) entry which is preliminary data.</text>
</comment>
<reference evidence="1" key="1">
    <citation type="submission" date="2020-06" db="EMBL/GenBank/DDBJ databases">
        <title>WGS assembly of Ceratodon purpureus strain R40.</title>
        <authorList>
            <person name="Carey S.B."/>
            <person name="Jenkins J."/>
            <person name="Shu S."/>
            <person name="Lovell J.T."/>
            <person name="Sreedasyam A."/>
            <person name="Maumus F."/>
            <person name="Tiley G.P."/>
            <person name="Fernandez-Pozo N."/>
            <person name="Barry K."/>
            <person name="Chen C."/>
            <person name="Wang M."/>
            <person name="Lipzen A."/>
            <person name="Daum C."/>
            <person name="Saski C.A."/>
            <person name="Payton A.C."/>
            <person name="Mcbreen J.C."/>
            <person name="Conrad R.E."/>
            <person name="Kollar L.M."/>
            <person name="Olsson S."/>
            <person name="Huttunen S."/>
            <person name="Landis J.B."/>
            <person name="Wickett N.J."/>
            <person name="Johnson M.G."/>
            <person name="Rensing S.A."/>
            <person name="Grimwood J."/>
            <person name="Schmutz J."/>
            <person name="Mcdaniel S.F."/>
        </authorList>
    </citation>
    <scope>NUCLEOTIDE SEQUENCE</scope>
    <source>
        <strain evidence="1">R40</strain>
    </source>
</reference>
<proteinExistence type="predicted"/>
<evidence type="ECO:0000313" key="1">
    <source>
        <dbReference type="EMBL" id="KAG0588819.1"/>
    </source>
</evidence>
<evidence type="ECO:0000313" key="2">
    <source>
        <dbReference type="Proteomes" id="UP000822688"/>
    </source>
</evidence>
<dbReference type="Proteomes" id="UP000822688">
    <property type="component" value="Chromosome 2"/>
</dbReference>
<keyword evidence="2" id="KW-1185">Reference proteome</keyword>
<dbReference type="EMBL" id="CM026422">
    <property type="protein sequence ID" value="KAG0588819.1"/>
    <property type="molecule type" value="Genomic_DNA"/>
</dbReference>
<organism evidence="1 2">
    <name type="scientific">Ceratodon purpureus</name>
    <name type="common">Fire moss</name>
    <name type="synonym">Dicranum purpureum</name>
    <dbReference type="NCBI Taxonomy" id="3225"/>
    <lineage>
        <taxon>Eukaryota</taxon>
        <taxon>Viridiplantae</taxon>
        <taxon>Streptophyta</taxon>
        <taxon>Embryophyta</taxon>
        <taxon>Bryophyta</taxon>
        <taxon>Bryophytina</taxon>
        <taxon>Bryopsida</taxon>
        <taxon>Dicranidae</taxon>
        <taxon>Pseudoditrichales</taxon>
        <taxon>Ditrichaceae</taxon>
        <taxon>Ceratodon</taxon>
    </lineage>
</organism>
<dbReference type="AlphaFoldDB" id="A0A8T0J131"/>
<protein>
    <submittedName>
        <fullName evidence="1">Uncharacterized protein</fullName>
    </submittedName>
</protein>